<feature type="repeat" description="RCC1" evidence="3">
    <location>
        <begin position="375"/>
        <end position="428"/>
    </location>
</feature>
<evidence type="ECO:0000256" key="4">
    <source>
        <dbReference type="SAM" id="MobiDB-lite"/>
    </source>
</evidence>
<dbReference type="PROSITE" id="PS00626">
    <property type="entry name" value="RCC1_2"/>
    <property type="match status" value="3"/>
</dbReference>
<name>A0A9P6XZV4_RHIOR</name>
<dbReference type="OrthoDB" id="61110at2759"/>
<feature type="region of interest" description="Disordered" evidence="4">
    <location>
        <begin position="1"/>
        <end position="30"/>
    </location>
</feature>
<dbReference type="PRINTS" id="PR00633">
    <property type="entry name" value="RCCNDNSATION"/>
</dbReference>
<feature type="repeat" description="RCC1" evidence="3">
    <location>
        <begin position="310"/>
        <end position="374"/>
    </location>
</feature>
<dbReference type="InterPro" id="IPR000408">
    <property type="entry name" value="Reg_chr_condens"/>
</dbReference>
<dbReference type="GO" id="GO:0005737">
    <property type="term" value="C:cytoplasm"/>
    <property type="evidence" value="ECO:0007669"/>
    <property type="project" value="TreeGrafter"/>
</dbReference>
<feature type="repeat" description="RCC1" evidence="3">
    <location>
        <begin position="101"/>
        <end position="148"/>
    </location>
</feature>
<dbReference type="Gene3D" id="2.130.10.30">
    <property type="entry name" value="Regulator of chromosome condensation 1/beta-lactamase-inhibitor protein II"/>
    <property type="match status" value="1"/>
</dbReference>
<evidence type="ECO:0000256" key="1">
    <source>
        <dbReference type="ARBA" id="ARBA00022658"/>
    </source>
</evidence>
<feature type="repeat" description="RCC1" evidence="3">
    <location>
        <begin position="149"/>
        <end position="203"/>
    </location>
</feature>
<feature type="repeat" description="RCC1" evidence="3">
    <location>
        <begin position="257"/>
        <end position="309"/>
    </location>
</feature>
<feature type="compositionally biased region" description="Basic residues" evidence="4">
    <location>
        <begin position="1"/>
        <end position="21"/>
    </location>
</feature>
<evidence type="ECO:0000313" key="7">
    <source>
        <dbReference type="Proteomes" id="UP000717996"/>
    </source>
</evidence>
<evidence type="ECO:0000259" key="5">
    <source>
        <dbReference type="Pfam" id="PF25390"/>
    </source>
</evidence>
<protein>
    <recommendedName>
        <fullName evidence="5">RCC1-like domain-containing protein</fullName>
    </recommendedName>
</protein>
<evidence type="ECO:0000256" key="2">
    <source>
        <dbReference type="ARBA" id="ARBA00022737"/>
    </source>
</evidence>
<dbReference type="PANTHER" id="PTHR45982">
    <property type="entry name" value="REGULATOR OF CHROMOSOME CONDENSATION"/>
    <property type="match status" value="1"/>
</dbReference>
<sequence>MAASTKRHASPPHNAVSKRTRAASAEIQKRHKRKIRHIINEIVERPTTKGQLFVCGTNDFGQLGMEGDEKNRPVPIKSVMNIDFVDITAGGLHSFAMTPDGSLYSWGCTDEGVLGREGRNDTPVRLDVKERFVKVVSGDCINLALTSEGDLYSWGTYRGADGAFGFSPTCSQQRTPVLFDPLIKETIVDIAAGTNHSLALSADGRLFSWGYGEQGQLGRRISPRYPKDSLRCDLVGLKNVKLIGAGSYHSLAVTSDNVLFAWGLNNFRQCVNSEQVVITQPTEVELPESVGKIVSVSGGEHFSLIINEHGDVFTFGRGDAHQLGLSEETMSHLKLTSAESAFKFIIPQATKVDKLPPVSHVSVGSEFVLAACTNGEGYSWGFNSSNAIGNGNDEDEPVPCLLKGKNLGTNHIIRVAAGGQHSVFITKASQ</sequence>
<dbReference type="AlphaFoldDB" id="A0A9P6XZV4"/>
<dbReference type="InterPro" id="IPR009091">
    <property type="entry name" value="RCC1/BLIP-II"/>
</dbReference>
<dbReference type="PANTHER" id="PTHR45982:SF1">
    <property type="entry name" value="REGULATOR OF CHROMOSOME CONDENSATION"/>
    <property type="match status" value="1"/>
</dbReference>
<dbReference type="InterPro" id="IPR058923">
    <property type="entry name" value="RCC1-like_dom"/>
</dbReference>
<dbReference type="Proteomes" id="UP000717996">
    <property type="component" value="Unassembled WGS sequence"/>
</dbReference>
<accession>A0A9P6XZV4</accession>
<dbReference type="InterPro" id="IPR051553">
    <property type="entry name" value="Ran_GTPase-activating"/>
</dbReference>
<keyword evidence="1" id="KW-0344">Guanine-nucleotide releasing factor</keyword>
<feature type="repeat" description="RCC1" evidence="3">
    <location>
        <begin position="50"/>
        <end position="100"/>
    </location>
</feature>
<comment type="caution">
    <text evidence="6">The sequence shown here is derived from an EMBL/GenBank/DDBJ whole genome shotgun (WGS) entry which is preliminary data.</text>
</comment>
<keyword evidence="2" id="KW-0677">Repeat</keyword>
<proteinExistence type="predicted"/>
<dbReference type="EMBL" id="JAANIT010002565">
    <property type="protein sequence ID" value="KAG1536075.1"/>
    <property type="molecule type" value="Genomic_DNA"/>
</dbReference>
<feature type="domain" description="RCC1-like" evidence="5">
    <location>
        <begin position="51"/>
        <end position="424"/>
    </location>
</feature>
<gene>
    <name evidence="6" type="ORF">G6F51_011169</name>
</gene>
<dbReference type="Pfam" id="PF25390">
    <property type="entry name" value="WD40_RLD"/>
    <property type="match status" value="1"/>
</dbReference>
<evidence type="ECO:0000256" key="3">
    <source>
        <dbReference type="PROSITE-ProRule" id="PRU00235"/>
    </source>
</evidence>
<dbReference type="PROSITE" id="PS50012">
    <property type="entry name" value="RCC1_3"/>
    <property type="match status" value="7"/>
</dbReference>
<dbReference type="GO" id="GO:0005085">
    <property type="term" value="F:guanyl-nucleotide exchange factor activity"/>
    <property type="evidence" value="ECO:0007669"/>
    <property type="project" value="TreeGrafter"/>
</dbReference>
<evidence type="ECO:0000313" key="6">
    <source>
        <dbReference type="EMBL" id="KAG1536075.1"/>
    </source>
</evidence>
<reference evidence="6" key="1">
    <citation type="journal article" date="2020" name="Microb. Genom.">
        <title>Genetic diversity of clinical and environmental Mucorales isolates obtained from an investigation of mucormycosis cases among solid organ transplant recipients.</title>
        <authorList>
            <person name="Nguyen M.H."/>
            <person name="Kaul D."/>
            <person name="Muto C."/>
            <person name="Cheng S.J."/>
            <person name="Richter R.A."/>
            <person name="Bruno V.M."/>
            <person name="Liu G."/>
            <person name="Beyhan S."/>
            <person name="Sundermann A.J."/>
            <person name="Mounaud S."/>
            <person name="Pasculle A.W."/>
            <person name="Nierman W.C."/>
            <person name="Driscoll E."/>
            <person name="Cumbie R."/>
            <person name="Clancy C.J."/>
            <person name="Dupont C.L."/>
        </authorList>
    </citation>
    <scope>NUCLEOTIDE SEQUENCE</scope>
    <source>
        <strain evidence="6">GL16</strain>
    </source>
</reference>
<feature type="repeat" description="RCC1" evidence="3">
    <location>
        <begin position="204"/>
        <end position="256"/>
    </location>
</feature>
<organism evidence="6 7">
    <name type="scientific">Rhizopus oryzae</name>
    <name type="common">Mucormycosis agent</name>
    <name type="synonym">Rhizopus arrhizus var. delemar</name>
    <dbReference type="NCBI Taxonomy" id="64495"/>
    <lineage>
        <taxon>Eukaryota</taxon>
        <taxon>Fungi</taxon>
        <taxon>Fungi incertae sedis</taxon>
        <taxon>Mucoromycota</taxon>
        <taxon>Mucoromycotina</taxon>
        <taxon>Mucoromycetes</taxon>
        <taxon>Mucorales</taxon>
        <taxon>Mucorineae</taxon>
        <taxon>Rhizopodaceae</taxon>
        <taxon>Rhizopus</taxon>
    </lineage>
</organism>
<dbReference type="SUPFAM" id="SSF50985">
    <property type="entry name" value="RCC1/BLIP-II"/>
    <property type="match status" value="1"/>
</dbReference>